<gene>
    <name evidence="1" type="ORF">MUB52_04905</name>
</gene>
<keyword evidence="2" id="KW-1185">Reference proteome</keyword>
<sequence>MKYETITETKVAHSVLGLDEKDVAAFVWDRVKDRSLSKLMADLNRDMLSGTERERQDAERALSRLGFL</sequence>
<comment type="caution">
    <text evidence="1">The sequence shown here is derived from an EMBL/GenBank/DDBJ whole genome shotgun (WGS) entry which is preliminary data.</text>
</comment>
<protein>
    <submittedName>
        <fullName evidence="1">Uncharacterized protein</fullName>
    </submittedName>
</protein>
<dbReference type="RefSeq" id="WP_263843079.1">
    <property type="nucleotide sequence ID" value="NZ_JALIEB010000002.1"/>
</dbReference>
<accession>A0ABT3BB03</accession>
<organism evidence="1 2">
    <name type="scientific">Roseobacter sinensis</name>
    <dbReference type="NCBI Taxonomy" id="2931391"/>
    <lineage>
        <taxon>Bacteria</taxon>
        <taxon>Pseudomonadati</taxon>
        <taxon>Pseudomonadota</taxon>
        <taxon>Alphaproteobacteria</taxon>
        <taxon>Rhodobacterales</taxon>
        <taxon>Roseobacteraceae</taxon>
        <taxon>Roseobacter</taxon>
    </lineage>
</organism>
<name>A0ABT3BB03_9RHOB</name>
<dbReference type="EMBL" id="JALIEB010000002">
    <property type="protein sequence ID" value="MCV3270761.1"/>
    <property type="molecule type" value="Genomic_DNA"/>
</dbReference>
<proteinExistence type="predicted"/>
<evidence type="ECO:0000313" key="1">
    <source>
        <dbReference type="EMBL" id="MCV3270761.1"/>
    </source>
</evidence>
<dbReference type="Proteomes" id="UP001208690">
    <property type="component" value="Unassembled WGS sequence"/>
</dbReference>
<reference evidence="1 2" key="1">
    <citation type="submission" date="2022-04" db="EMBL/GenBank/DDBJ databases">
        <title>Roseobacter sp. WL0113 is a bacterium isolated from neritic sediment.</title>
        <authorList>
            <person name="Wang L."/>
            <person name="He W."/>
            <person name="Zhang D.-F."/>
        </authorList>
    </citation>
    <scope>NUCLEOTIDE SEQUENCE [LARGE SCALE GENOMIC DNA]</scope>
    <source>
        <strain evidence="1 2">WL0113</strain>
    </source>
</reference>
<evidence type="ECO:0000313" key="2">
    <source>
        <dbReference type="Proteomes" id="UP001208690"/>
    </source>
</evidence>